<name>D2UZ37_NAEGR</name>
<proteinExistence type="inferred from homology"/>
<protein>
    <submittedName>
        <fullName evidence="3">Predicted protein</fullName>
    </submittedName>
</protein>
<dbReference type="GO" id="GO:0004719">
    <property type="term" value="F:protein-L-isoaspartate (D-aspartate) O-methyltransferase activity"/>
    <property type="evidence" value="ECO:0007669"/>
    <property type="project" value="InterPro"/>
</dbReference>
<dbReference type="Gene3D" id="2.60.120.920">
    <property type="match status" value="1"/>
</dbReference>
<dbReference type="Gene3D" id="3.40.50.150">
    <property type="entry name" value="Vaccinia Virus protein VP39"/>
    <property type="match status" value="1"/>
</dbReference>
<organism evidence="4">
    <name type="scientific">Naegleria gruberi</name>
    <name type="common">Amoeba</name>
    <dbReference type="NCBI Taxonomy" id="5762"/>
    <lineage>
        <taxon>Eukaryota</taxon>
        <taxon>Discoba</taxon>
        <taxon>Heterolobosea</taxon>
        <taxon>Tetramitia</taxon>
        <taxon>Eutetramitia</taxon>
        <taxon>Vahlkampfiidae</taxon>
        <taxon>Naegleria</taxon>
    </lineage>
</organism>
<gene>
    <name evidence="3" type="ORF">NAEGRDRAFT_61799</name>
</gene>
<dbReference type="OMA" id="CQFLMLY"/>
<dbReference type="InterPro" id="IPR043136">
    <property type="entry name" value="B30.2/SPRY_sf"/>
</dbReference>
<dbReference type="eggNOG" id="KOG1477">
    <property type="taxonomic scope" value="Eukaryota"/>
</dbReference>
<dbReference type="Proteomes" id="UP000006671">
    <property type="component" value="Unassembled WGS sequence"/>
</dbReference>
<evidence type="ECO:0000259" key="2">
    <source>
        <dbReference type="SMART" id="SM00449"/>
    </source>
</evidence>
<dbReference type="InterPro" id="IPR044736">
    <property type="entry name" value="Gid1/RanBPM/SPLA_SPRY"/>
</dbReference>
<dbReference type="SUPFAM" id="SSF53335">
    <property type="entry name" value="S-adenosyl-L-methionine-dependent methyltransferases"/>
    <property type="match status" value="1"/>
</dbReference>
<dbReference type="PANTHER" id="PTHR11579">
    <property type="entry name" value="PROTEIN-L-ISOASPARTATE O-METHYLTRANSFERASE"/>
    <property type="match status" value="1"/>
</dbReference>
<dbReference type="CDD" id="cd12885">
    <property type="entry name" value="SPRY_RanBP_like"/>
    <property type="match status" value="1"/>
</dbReference>
<dbReference type="GO" id="GO:0005737">
    <property type="term" value="C:cytoplasm"/>
    <property type="evidence" value="ECO:0007669"/>
    <property type="project" value="TreeGrafter"/>
</dbReference>
<dbReference type="InterPro" id="IPR013320">
    <property type="entry name" value="ConA-like_dom_sf"/>
</dbReference>
<dbReference type="InterPro" id="IPR000682">
    <property type="entry name" value="PCMT"/>
</dbReference>
<evidence type="ECO:0000256" key="1">
    <source>
        <dbReference type="ARBA" id="ARBA00005369"/>
    </source>
</evidence>
<dbReference type="CDD" id="cd02440">
    <property type="entry name" value="AdoMet_MTases"/>
    <property type="match status" value="1"/>
</dbReference>
<evidence type="ECO:0000313" key="3">
    <source>
        <dbReference type="EMBL" id="EFC50083.1"/>
    </source>
</evidence>
<sequence>MIQNIPSSASPMIFPPPPPIHHSLPNISCDGNDRESRENNGTFLVTLSDFSVELNNSNSQTLSSLRMNFANFKQFIISSFNRKNDKYEFITFNQQFYYQTGMLNLLEKRVFVIQCFDLNNLPIGDVVKIDLYSICTGPFKNEHFIKSGSSVIGKISFNCQMKQFSDIEINLKNINIILPNQVNQQYHLVYGLRNEKNLTKNRDLNTTYPDQTFNIVPKIPQPFQTFDTFLNWYNLTTIYLPKTTLTELMDQNLILKLINKQSTTVKEIKIPFQSIIKPSILNNSMYSFSYSEGPFSISMNGVIEINNIPLFSQITSNDSKLMNNVIVNGSIFYPGVRIPRKRLIKIDLLASSQEEIISQVCKDIEETQPSISQQILPTLECNFKEMICEDFTLVHMLPIEKPLFAKCSVPIDRTPFKYFEVVLQDEGETGKCSVGISLLNEWMNVQFISYSSFDGCLVKNCNKRIFGPKFNGGDVIGCGVLNENSIFFTKNGEFIGFTPYRLDNLSTVYFSVSTASKFMKVSANFGREPFAFNIHNAEISYFNNIFSQLSTEPSNIRVGVDYFDRVFIKNNDKQVFSDNPMNLLGDNNSSDNNTAHLMEMNEKIINTLANPIKITYKNPQTKKEQKAVKWSGIKSNKLLSALLNIPKSAFSPNEFVNISNYGQYVIDCNLKPDNFDETIHFNITPTLVVIRGLEALDLKEGTKFLDVGSGCGFVTCLASYLVGEKGIVTGTDIDEHIIDFSRSKLYEFVKSKYGCNYLNQMAMIEYVKKNLFVPRFSNIPILKRDDYESIFCGIEITMDMLQYFEPFISENAKVVASLPDRCLYLFEYEKQKWNKRKILSNVTLPKVKLPSSEEIYFENRERIREYLNEKYFFSQKDINLAMDLIGIEHPNVEIKLCQFLMLYTDISIRNSNISIDQILYALSIFESNEIFPTSSHFYLCHGNNLSNYFQLPIKLIEACLVTFNCNMIQINSILDQIAKSKPPTILNEDEEEEIYRNLLRKFSN</sequence>
<dbReference type="SMART" id="SM00449">
    <property type="entry name" value="SPRY"/>
    <property type="match status" value="1"/>
</dbReference>
<dbReference type="Pfam" id="PF00622">
    <property type="entry name" value="SPRY"/>
    <property type="match status" value="1"/>
</dbReference>
<dbReference type="GeneID" id="8852714"/>
<dbReference type="InParanoid" id="D2UZ37"/>
<evidence type="ECO:0000313" key="4">
    <source>
        <dbReference type="Proteomes" id="UP000006671"/>
    </source>
</evidence>
<dbReference type="InterPro" id="IPR029063">
    <property type="entry name" value="SAM-dependent_MTases_sf"/>
</dbReference>
<reference evidence="3 4" key="1">
    <citation type="journal article" date="2010" name="Cell">
        <title>The genome of Naegleria gruberi illuminates early eukaryotic versatility.</title>
        <authorList>
            <person name="Fritz-Laylin L.K."/>
            <person name="Prochnik S.E."/>
            <person name="Ginger M.L."/>
            <person name="Dacks J.B."/>
            <person name="Carpenter M.L."/>
            <person name="Field M.C."/>
            <person name="Kuo A."/>
            <person name="Paredez A."/>
            <person name="Chapman J."/>
            <person name="Pham J."/>
            <person name="Shu S."/>
            <person name="Neupane R."/>
            <person name="Cipriano M."/>
            <person name="Mancuso J."/>
            <person name="Tu H."/>
            <person name="Salamov A."/>
            <person name="Lindquist E."/>
            <person name="Shapiro H."/>
            <person name="Lucas S."/>
            <person name="Grigoriev I.V."/>
            <person name="Cande W.Z."/>
            <person name="Fulton C."/>
            <person name="Rokhsar D.S."/>
            <person name="Dawson S.C."/>
        </authorList>
    </citation>
    <scope>NUCLEOTIDE SEQUENCE [LARGE SCALE GENOMIC DNA]</scope>
    <source>
        <strain evidence="3 4">NEG-M</strain>
    </source>
</reference>
<dbReference type="PANTHER" id="PTHR11579:SF9">
    <property type="entry name" value="PROTEIN-L-ISOASPARTATE O-METHYLTRANSFERASE"/>
    <property type="match status" value="1"/>
</dbReference>
<dbReference type="InterPro" id="IPR003877">
    <property type="entry name" value="SPRY_dom"/>
</dbReference>
<dbReference type="KEGG" id="ngr:NAEGRDRAFT_61799"/>
<dbReference type="Pfam" id="PF01135">
    <property type="entry name" value="PCMT"/>
    <property type="match status" value="1"/>
</dbReference>
<dbReference type="EMBL" id="GG738846">
    <property type="protein sequence ID" value="EFC50083.1"/>
    <property type="molecule type" value="Genomic_DNA"/>
</dbReference>
<feature type="domain" description="SPRY" evidence="2">
    <location>
        <begin position="414"/>
        <end position="529"/>
    </location>
</feature>
<keyword evidence="4" id="KW-1185">Reference proteome</keyword>
<dbReference type="VEuPathDB" id="AmoebaDB:NAEGRDRAFT_61799"/>
<dbReference type="AlphaFoldDB" id="D2UZ37"/>
<dbReference type="RefSeq" id="XP_002682827.1">
    <property type="nucleotide sequence ID" value="XM_002682781.1"/>
</dbReference>
<comment type="similarity">
    <text evidence="1">Belongs to the methyltransferase superfamily. L-isoaspartyl/D-aspartyl protein methyltransferase family.</text>
</comment>
<dbReference type="OrthoDB" id="10257972at2759"/>
<accession>D2UZ37</accession>
<dbReference type="SUPFAM" id="SSF49899">
    <property type="entry name" value="Concanavalin A-like lectins/glucanases"/>
    <property type="match status" value="1"/>
</dbReference>